<dbReference type="Pfam" id="PF07452">
    <property type="entry name" value="CHRD"/>
    <property type="match status" value="1"/>
</dbReference>
<organism evidence="2 3">
    <name type="scientific">Roseiarcus fermentans</name>
    <dbReference type="NCBI Taxonomy" id="1473586"/>
    <lineage>
        <taxon>Bacteria</taxon>
        <taxon>Pseudomonadati</taxon>
        <taxon>Pseudomonadota</taxon>
        <taxon>Alphaproteobacteria</taxon>
        <taxon>Hyphomicrobiales</taxon>
        <taxon>Roseiarcaceae</taxon>
        <taxon>Roseiarcus</taxon>
    </lineage>
</organism>
<dbReference type="SMART" id="SM00754">
    <property type="entry name" value="CHRD"/>
    <property type="match status" value="1"/>
</dbReference>
<evidence type="ECO:0000313" key="3">
    <source>
        <dbReference type="Proteomes" id="UP000253529"/>
    </source>
</evidence>
<evidence type="ECO:0000259" key="1">
    <source>
        <dbReference type="PROSITE" id="PS50933"/>
    </source>
</evidence>
<dbReference type="EMBL" id="QNRK01000053">
    <property type="protein sequence ID" value="RBP02303.1"/>
    <property type="molecule type" value="Genomic_DNA"/>
</dbReference>
<protein>
    <submittedName>
        <fullName evidence="2">CHRD domain-containing protein</fullName>
    </submittedName>
</protein>
<proteinExistence type="predicted"/>
<sequence>MLRKAREDRRSCARPPISGRAALAALVTLGLLATGSQALAYKISIQATLSGGAEVPRNDSKAQGQMIGTLDTDTNTLEWSVTYKGIDTPVIGAHFHGPVSYIGSTSEENAPIQVGTPGNLASPFHGVAKIDETQASDLKGGRYYFNVHSKQFPAGEIRGPVGLR</sequence>
<dbReference type="PROSITE" id="PS50933">
    <property type="entry name" value="CHRD"/>
    <property type="match status" value="1"/>
</dbReference>
<dbReference type="AlphaFoldDB" id="A0A366EIW4"/>
<dbReference type="Proteomes" id="UP000253529">
    <property type="component" value="Unassembled WGS sequence"/>
</dbReference>
<name>A0A366EIW4_9HYPH</name>
<comment type="caution">
    <text evidence="2">The sequence shown here is derived from an EMBL/GenBank/DDBJ whole genome shotgun (WGS) entry which is preliminary data.</text>
</comment>
<evidence type="ECO:0000313" key="2">
    <source>
        <dbReference type="EMBL" id="RBP02303.1"/>
    </source>
</evidence>
<feature type="domain" description="CHRD" evidence="1">
    <location>
        <begin position="41"/>
        <end position="164"/>
    </location>
</feature>
<accession>A0A366EIW4</accession>
<dbReference type="InterPro" id="IPR010895">
    <property type="entry name" value="CHRD"/>
</dbReference>
<reference evidence="2 3" key="1">
    <citation type="submission" date="2018-06" db="EMBL/GenBank/DDBJ databases">
        <title>Genomic Encyclopedia of Type Strains, Phase IV (KMG-IV): sequencing the most valuable type-strain genomes for metagenomic binning, comparative biology and taxonomic classification.</title>
        <authorList>
            <person name="Goeker M."/>
        </authorList>
    </citation>
    <scope>NUCLEOTIDE SEQUENCE [LARGE SCALE GENOMIC DNA]</scope>
    <source>
        <strain evidence="2 3">DSM 24875</strain>
    </source>
</reference>
<gene>
    <name evidence="2" type="ORF">DFR50_1533</name>
</gene>
<keyword evidence="3" id="KW-1185">Reference proteome</keyword>